<evidence type="ECO:0000313" key="4">
    <source>
        <dbReference type="Proteomes" id="UP000541558"/>
    </source>
</evidence>
<dbReference type="PROSITE" id="PS50179">
    <property type="entry name" value="VHS"/>
    <property type="match status" value="1"/>
</dbReference>
<feature type="compositionally biased region" description="Basic and acidic residues" evidence="1">
    <location>
        <begin position="238"/>
        <end position="254"/>
    </location>
</feature>
<feature type="compositionally biased region" description="Low complexity" evidence="1">
    <location>
        <begin position="634"/>
        <end position="654"/>
    </location>
</feature>
<feature type="compositionally biased region" description="Polar residues" evidence="1">
    <location>
        <begin position="714"/>
        <end position="727"/>
    </location>
</feature>
<feature type="compositionally biased region" description="Low complexity" evidence="1">
    <location>
        <begin position="754"/>
        <end position="770"/>
    </location>
</feature>
<dbReference type="GO" id="GO:0007015">
    <property type="term" value="P:actin filament organization"/>
    <property type="evidence" value="ECO:0007669"/>
    <property type="project" value="InterPro"/>
</dbReference>
<dbReference type="SUPFAM" id="SSF89009">
    <property type="entry name" value="GAT-like domain"/>
    <property type="match status" value="1"/>
</dbReference>
<feature type="region of interest" description="Disordered" evidence="1">
    <location>
        <begin position="863"/>
        <end position="895"/>
    </location>
</feature>
<dbReference type="CDD" id="cd16980">
    <property type="entry name" value="VHS_Lsb5"/>
    <property type="match status" value="1"/>
</dbReference>
<protein>
    <recommendedName>
        <fullName evidence="2">VHS domain-containing protein</fullName>
    </recommendedName>
</protein>
<dbReference type="PANTHER" id="PTHR47789">
    <property type="entry name" value="LAS SEVENTEEN-BINDING PROTEIN 5"/>
    <property type="match status" value="1"/>
</dbReference>
<dbReference type="Proteomes" id="UP000541558">
    <property type="component" value="Unassembled WGS sequence"/>
</dbReference>
<feature type="compositionally biased region" description="Basic residues" evidence="1">
    <location>
        <begin position="1"/>
        <end position="11"/>
    </location>
</feature>
<feature type="domain" description="VHS" evidence="2">
    <location>
        <begin position="274"/>
        <end position="399"/>
    </location>
</feature>
<feature type="compositionally biased region" description="Polar residues" evidence="1">
    <location>
        <begin position="129"/>
        <end position="141"/>
    </location>
</feature>
<dbReference type="GO" id="GO:0030479">
    <property type="term" value="C:actin cortical patch"/>
    <property type="evidence" value="ECO:0007669"/>
    <property type="project" value="TreeGrafter"/>
</dbReference>
<accession>A0A8H5BLW8</accession>
<feature type="compositionally biased region" description="Gly residues" evidence="1">
    <location>
        <begin position="886"/>
        <end position="895"/>
    </location>
</feature>
<feature type="region of interest" description="Disordered" evidence="1">
    <location>
        <begin position="169"/>
        <end position="262"/>
    </location>
</feature>
<dbReference type="InterPro" id="IPR038425">
    <property type="entry name" value="GAT_sf"/>
</dbReference>
<evidence type="ECO:0000259" key="2">
    <source>
        <dbReference type="PROSITE" id="PS50179"/>
    </source>
</evidence>
<feature type="compositionally biased region" description="Basic and acidic residues" evidence="1">
    <location>
        <begin position="221"/>
        <end position="231"/>
    </location>
</feature>
<dbReference type="GO" id="GO:0007034">
    <property type="term" value="P:vacuolar transport"/>
    <property type="evidence" value="ECO:0007669"/>
    <property type="project" value="UniProtKB-ARBA"/>
</dbReference>
<feature type="compositionally biased region" description="Low complexity" evidence="1">
    <location>
        <begin position="42"/>
        <end position="67"/>
    </location>
</feature>
<proteinExistence type="predicted"/>
<feature type="region of interest" description="Disordered" evidence="1">
    <location>
        <begin position="1"/>
        <end position="156"/>
    </location>
</feature>
<dbReference type="EMBL" id="JAACJK010000163">
    <property type="protein sequence ID" value="KAF5325775.1"/>
    <property type="molecule type" value="Genomic_DNA"/>
</dbReference>
<dbReference type="Gene3D" id="1.20.58.160">
    <property type="match status" value="1"/>
</dbReference>
<feature type="compositionally biased region" description="Basic and acidic residues" evidence="1">
    <location>
        <begin position="185"/>
        <end position="198"/>
    </location>
</feature>
<dbReference type="GO" id="GO:0006897">
    <property type="term" value="P:endocytosis"/>
    <property type="evidence" value="ECO:0007669"/>
    <property type="project" value="InterPro"/>
</dbReference>
<name>A0A8H5BLW8_9AGAR</name>
<comment type="caution">
    <text evidence="3">The sequence shown here is derived from an EMBL/GenBank/DDBJ whole genome shotgun (WGS) entry which is preliminary data.</text>
</comment>
<evidence type="ECO:0000256" key="1">
    <source>
        <dbReference type="SAM" id="MobiDB-lite"/>
    </source>
</evidence>
<organism evidence="3 4">
    <name type="scientific">Ephemerocybe angulata</name>
    <dbReference type="NCBI Taxonomy" id="980116"/>
    <lineage>
        <taxon>Eukaryota</taxon>
        <taxon>Fungi</taxon>
        <taxon>Dikarya</taxon>
        <taxon>Basidiomycota</taxon>
        <taxon>Agaricomycotina</taxon>
        <taxon>Agaricomycetes</taxon>
        <taxon>Agaricomycetidae</taxon>
        <taxon>Agaricales</taxon>
        <taxon>Agaricineae</taxon>
        <taxon>Psathyrellaceae</taxon>
        <taxon>Ephemerocybe</taxon>
    </lineage>
</organism>
<feature type="compositionally biased region" description="Polar residues" evidence="1">
    <location>
        <begin position="433"/>
        <end position="447"/>
    </location>
</feature>
<dbReference type="GO" id="GO:0043130">
    <property type="term" value="F:ubiquitin binding"/>
    <property type="evidence" value="ECO:0007669"/>
    <property type="project" value="InterPro"/>
</dbReference>
<dbReference type="InterPro" id="IPR008942">
    <property type="entry name" value="ENTH_VHS"/>
</dbReference>
<dbReference type="InterPro" id="IPR045007">
    <property type="entry name" value="LSB5"/>
</dbReference>
<dbReference type="PANTHER" id="PTHR47789:SF2">
    <property type="entry name" value="VHS DOMAIN-CONTAINING PROTEIN"/>
    <property type="match status" value="1"/>
</dbReference>
<dbReference type="GO" id="GO:0035091">
    <property type="term" value="F:phosphatidylinositol binding"/>
    <property type="evidence" value="ECO:0007669"/>
    <property type="project" value="InterPro"/>
</dbReference>
<dbReference type="Gene3D" id="1.25.40.90">
    <property type="match status" value="1"/>
</dbReference>
<dbReference type="InterPro" id="IPR002014">
    <property type="entry name" value="VHS_dom"/>
</dbReference>
<feature type="compositionally biased region" description="Low complexity" evidence="1">
    <location>
        <begin position="173"/>
        <end position="182"/>
    </location>
</feature>
<dbReference type="Pfam" id="PF00790">
    <property type="entry name" value="VHS"/>
    <property type="match status" value="1"/>
</dbReference>
<sequence>MKKLFGAKSKNKANGSSRDLSHEEPPAPAVPTPIHAKLATLTKPSPQQRQQQRQLEEQQIQQGYPQPQTGPPSTSPPTRRSPEEWEVVNAHNGIESPLEKPVPPIIPVSRTSSFNSIPPQQQIPIRPASPTTASLKSNRPQYASPPQKKQTTAPVALGILKALEPPRPVLDHQQQQQLLSQQRSYSDERYMSSDRHSVSDASHLPPPSSNDDQKKKRGFWPHRDRPKEAHHPQQHLSPVDHTDPVNDLTRRIGESDPSQRTFVPSNANITDYIGYLTATASEDFTLVYDVCDRASASEANAKEAVRALRREFKYGEPSAQLSAARLWAIMLHNSSPIFVVQSRSRKFMDTIEELLTNNKTNPVVKERLLDVVGAAAYATRHHTRPDGFAALWRRVRPPGKPDEGVPFDTEDAMFNPAPALSSRLSQFEVPYSAQPSPALSQQHDQQQPASRTPPPPVNPPRRRKSPTRNRIIPVEEDIRRLLQECKIGHGNASLLSNALLACRPEEVKTSEIINEFYLKCRSSQDLIIAQIPWATAQAGRSRVIRDAENEARQRTLPAEHVAKDAADDETLEEKLLENLLASNADLVEAFRQYDDLIRLADERRAEERSRKEVRMGPRERDLLQQQQAQGEYVGGSVSRSPSPSLRSHSPSPGSILSQTRYQQQQPHHHHHPSLQQQNAMQHYDRDDADYTGSNANHPGLAPPPNAPHGPRSPGQFSIRSRTPSPSIGSHYGHDRDREYHAGSVVDHYAQQPHSATTMASATSAGTATPNGHGGNYHNGGGYYAGAGQRSSRAYDQMSHRSSLYGENEDGTPIRPSAKALGKRKVVEPLTPDAFSPATNDTFNHQTARIANGGDPYDDDNFGMNGGEQGLGLDEVSDGESTDGNGNENGHGGGIGWRSHPVQYVYDAAAERTQERLRVATNALQNGVH</sequence>
<feature type="region of interest" description="Disordered" evidence="1">
    <location>
        <begin position="604"/>
        <end position="735"/>
    </location>
</feature>
<dbReference type="AlphaFoldDB" id="A0A8H5BLW8"/>
<dbReference type="OrthoDB" id="10255964at2759"/>
<feature type="region of interest" description="Disordered" evidence="1">
    <location>
        <begin position="752"/>
        <end position="773"/>
    </location>
</feature>
<reference evidence="3 4" key="1">
    <citation type="journal article" date="2020" name="ISME J.">
        <title>Uncovering the hidden diversity of litter-decomposition mechanisms in mushroom-forming fungi.</title>
        <authorList>
            <person name="Floudas D."/>
            <person name="Bentzer J."/>
            <person name="Ahren D."/>
            <person name="Johansson T."/>
            <person name="Persson P."/>
            <person name="Tunlid A."/>
        </authorList>
    </citation>
    <scope>NUCLEOTIDE SEQUENCE [LARGE SCALE GENOMIC DNA]</scope>
    <source>
        <strain evidence="3 4">CBS 175.51</strain>
    </source>
</reference>
<feature type="region of interest" description="Disordered" evidence="1">
    <location>
        <begin position="791"/>
        <end position="818"/>
    </location>
</feature>
<dbReference type="SUPFAM" id="SSF48464">
    <property type="entry name" value="ENTH/VHS domain"/>
    <property type="match status" value="1"/>
</dbReference>
<feature type="region of interest" description="Disordered" evidence="1">
    <location>
        <begin position="431"/>
        <end position="470"/>
    </location>
</feature>
<keyword evidence="4" id="KW-1185">Reference proteome</keyword>
<dbReference type="GO" id="GO:0051666">
    <property type="term" value="P:actin cortical patch localization"/>
    <property type="evidence" value="ECO:0007669"/>
    <property type="project" value="TreeGrafter"/>
</dbReference>
<evidence type="ECO:0000313" key="3">
    <source>
        <dbReference type="EMBL" id="KAF5325775.1"/>
    </source>
</evidence>
<feature type="compositionally biased region" description="Basic and acidic residues" evidence="1">
    <location>
        <begin position="604"/>
        <end position="622"/>
    </location>
</feature>
<gene>
    <name evidence="3" type="ORF">D9611_000919</name>
</gene>